<protein>
    <submittedName>
        <fullName evidence="2">Uncharacterized protein</fullName>
    </submittedName>
</protein>
<keyword evidence="3" id="KW-1185">Reference proteome</keyword>
<dbReference type="GeneID" id="14926537"/>
<dbReference type="VEuPathDB" id="AmoebaDB:ACA1_295650"/>
<feature type="region of interest" description="Disordered" evidence="1">
    <location>
        <begin position="73"/>
        <end position="108"/>
    </location>
</feature>
<feature type="compositionally biased region" description="Polar residues" evidence="1">
    <location>
        <begin position="139"/>
        <end position="149"/>
    </location>
</feature>
<dbReference type="Gene3D" id="6.10.140.530">
    <property type="match status" value="1"/>
</dbReference>
<name>L8HIQ0_ACACF</name>
<evidence type="ECO:0000256" key="1">
    <source>
        <dbReference type="SAM" id="MobiDB-lite"/>
    </source>
</evidence>
<gene>
    <name evidence="2" type="ORF">ACA1_295650</name>
</gene>
<feature type="region of interest" description="Disordered" evidence="1">
    <location>
        <begin position="27"/>
        <end position="57"/>
    </location>
</feature>
<sequence length="305" mass="34139">MQDCTADLKDSSEQVHREEEKVTFLLGSHAAPIWVSDDDDSGDVDAAAEGSTNNNNNKKKAVCLFGVKVEFTDDDEGETTDDEEPPQQQQPQQHQQPSMEEPGRAVVCCPNAQKEKKLKKGRFIICWRPGGGWAAQWEPNPSSRSTRSTWWDMLRTKPAKGKLRSTSTPTLRPSSKKMKKTRASPRRSPRRHSSSAAADAAAAARAQPPPDSPSPSPKSDRLISETEAKQRKWDAMYAGLKEWVESEGRLPSRKEAREIYNWLHYNRRKEAWPRRTPTQVARLLALGVAPYGQAIDSSPVPELDI</sequence>
<feature type="compositionally biased region" description="Low complexity" evidence="1">
    <location>
        <begin position="164"/>
        <end position="173"/>
    </location>
</feature>
<organism evidence="2 3">
    <name type="scientific">Acanthamoeba castellanii (strain ATCC 30010 / Neff)</name>
    <dbReference type="NCBI Taxonomy" id="1257118"/>
    <lineage>
        <taxon>Eukaryota</taxon>
        <taxon>Amoebozoa</taxon>
        <taxon>Discosea</taxon>
        <taxon>Longamoebia</taxon>
        <taxon>Centramoebida</taxon>
        <taxon>Acanthamoebidae</taxon>
        <taxon>Acanthamoeba</taxon>
    </lineage>
</organism>
<proteinExistence type="predicted"/>
<evidence type="ECO:0000313" key="2">
    <source>
        <dbReference type="EMBL" id="ELR25479.1"/>
    </source>
</evidence>
<feature type="compositionally biased region" description="Acidic residues" evidence="1">
    <location>
        <begin position="73"/>
        <end position="85"/>
    </location>
</feature>
<dbReference type="AlphaFoldDB" id="L8HIQ0"/>
<evidence type="ECO:0000313" key="3">
    <source>
        <dbReference type="Proteomes" id="UP000011083"/>
    </source>
</evidence>
<dbReference type="RefSeq" id="XP_004368234.1">
    <property type="nucleotide sequence ID" value="XM_004368177.1"/>
</dbReference>
<feature type="region of interest" description="Disordered" evidence="1">
    <location>
        <begin position="130"/>
        <end position="230"/>
    </location>
</feature>
<feature type="compositionally biased region" description="Pro residues" evidence="1">
    <location>
        <begin position="207"/>
        <end position="216"/>
    </location>
</feature>
<feature type="compositionally biased region" description="Low complexity" evidence="1">
    <location>
        <begin position="86"/>
        <end position="97"/>
    </location>
</feature>
<dbReference type="EMBL" id="KB007805">
    <property type="protein sequence ID" value="ELR25479.1"/>
    <property type="molecule type" value="Genomic_DNA"/>
</dbReference>
<feature type="compositionally biased region" description="Basic and acidic residues" evidence="1">
    <location>
        <begin position="218"/>
        <end position="230"/>
    </location>
</feature>
<reference evidence="2 3" key="1">
    <citation type="journal article" date="2013" name="Genome Biol.">
        <title>Genome of Acanthamoeba castellanii highlights extensive lateral gene transfer and early evolution of tyrosine kinase signaling.</title>
        <authorList>
            <person name="Clarke M."/>
            <person name="Lohan A.J."/>
            <person name="Liu B."/>
            <person name="Lagkouvardos I."/>
            <person name="Roy S."/>
            <person name="Zafar N."/>
            <person name="Bertelli C."/>
            <person name="Schilde C."/>
            <person name="Kianianmomeni A."/>
            <person name="Burglin T.R."/>
            <person name="Frech C."/>
            <person name="Turcotte B."/>
            <person name="Kopec K.O."/>
            <person name="Synnott J.M."/>
            <person name="Choo C."/>
            <person name="Paponov I."/>
            <person name="Finkler A."/>
            <person name="Soon Heng Tan C."/>
            <person name="Hutchins A.P."/>
            <person name="Weinmeier T."/>
            <person name="Rattei T."/>
            <person name="Chu J.S."/>
            <person name="Gimenez G."/>
            <person name="Irimia M."/>
            <person name="Rigden D.J."/>
            <person name="Fitzpatrick D.A."/>
            <person name="Lorenzo-Morales J."/>
            <person name="Bateman A."/>
            <person name="Chiu C.H."/>
            <person name="Tang P."/>
            <person name="Hegemann P."/>
            <person name="Fromm H."/>
            <person name="Raoult D."/>
            <person name="Greub G."/>
            <person name="Miranda-Saavedra D."/>
            <person name="Chen N."/>
            <person name="Nash P."/>
            <person name="Ginger M.L."/>
            <person name="Horn M."/>
            <person name="Schaap P."/>
            <person name="Caler L."/>
            <person name="Loftus B."/>
        </authorList>
    </citation>
    <scope>NUCLEOTIDE SEQUENCE [LARGE SCALE GENOMIC DNA]</scope>
    <source>
        <strain evidence="2 3">Neff</strain>
    </source>
</reference>
<feature type="compositionally biased region" description="Basic residues" evidence="1">
    <location>
        <begin position="174"/>
        <end position="193"/>
    </location>
</feature>
<dbReference type="KEGG" id="acan:ACA1_295650"/>
<feature type="compositionally biased region" description="Low complexity" evidence="1">
    <location>
        <begin position="194"/>
        <end position="206"/>
    </location>
</feature>
<accession>L8HIQ0</accession>
<dbReference type="Proteomes" id="UP000011083">
    <property type="component" value="Unassembled WGS sequence"/>
</dbReference>